<reference evidence="2 3" key="1">
    <citation type="submission" date="2017-06" db="EMBL/GenBank/DDBJ databases">
        <title>Whole Genome Sequences of Colwellia marinimaniae MTCD1.</title>
        <authorList>
            <person name="Kusumoto H."/>
            <person name="Inoue M."/>
            <person name="Tanikawa K."/>
            <person name="Maeji H."/>
            <person name="Cameron J.H."/>
            <person name="Bartlett D.H."/>
        </authorList>
    </citation>
    <scope>NUCLEOTIDE SEQUENCE [LARGE SCALE GENOMIC DNA]</scope>
    <source>
        <strain evidence="2 3">MTCD1</strain>
    </source>
</reference>
<dbReference type="Pfam" id="PF07963">
    <property type="entry name" value="N_methyl"/>
    <property type="match status" value="1"/>
</dbReference>
<keyword evidence="1" id="KW-0812">Transmembrane</keyword>
<proteinExistence type="predicted"/>
<sequence length="193" mass="20433">MMGKTINKFSSPRIKKQQGMSFIEVLIALVILVTGILGAVAMQITAKQGSFDAMQRSLASSLVQDIIARMRANAPLINPNLTLNQYARNDYGSAIGVAGNRCNLAPGCITADVISNDIYEWELALMGADVTSAGKNVGGLVGAAACISQNGNVYTVTVSWQAKSKTTDSAVINCGVSGAKRRQVVVQTFIYNI</sequence>
<feature type="transmembrane region" description="Helical" evidence="1">
    <location>
        <begin position="21"/>
        <end position="42"/>
    </location>
</feature>
<evidence type="ECO:0000313" key="2">
    <source>
        <dbReference type="EMBL" id="GAW94763.1"/>
    </source>
</evidence>
<comment type="caution">
    <text evidence="2">The sequence shown here is derived from an EMBL/GenBank/DDBJ whole genome shotgun (WGS) entry which is preliminary data.</text>
</comment>
<protein>
    <submittedName>
        <fullName evidence="2">Type IV pilus modification protein PilV</fullName>
    </submittedName>
</protein>
<dbReference type="EMBL" id="BDQM01000002">
    <property type="protein sequence ID" value="GAW94763.1"/>
    <property type="molecule type" value="Genomic_DNA"/>
</dbReference>
<dbReference type="Proteomes" id="UP000197068">
    <property type="component" value="Unassembled WGS sequence"/>
</dbReference>
<dbReference type="InterPro" id="IPR012902">
    <property type="entry name" value="N_methyl_site"/>
</dbReference>
<evidence type="ECO:0000256" key="1">
    <source>
        <dbReference type="SAM" id="Phobius"/>
    </source>
</evidence>
<organism evidence="2 3">
    <name type="scientific">Colwellia marinimaniae</name>
    <dbReference type="NCBI Taxonomy" id="1513592"/>
    <lineage>
        <taxon>Bacteria</taxon>
        <taxon>Pseudomonadati</taxon>
        <taxon>Pseudomonadota</taxon>
        <taxon>Gammaproteobacteria</taxon>
        <taxon>Alteromonadales</taxon>
        <taxon>Colwelliaceae</taxon>
        <taxon>Colwellia</taxon>
    </lineage>
</organism>
<evidence type="ECO:0000313" key="3">
    <source>
        <dbReference type="Proteomes" id="UP000197068"/>
    </source>
</evidence>
<keyword evidence="1" id="KW-1133">Transmembrane helix</keyword>
<name>A0ABQ0MQZ5_9GAMM</name>
<dbReference type="NCBIfam" id="TIGR02523">
    <property type="entry name" value="type_IV_pilV"/>
    <property type="match status" value="1"/>
</dbReference>
<accession>A0ABQ0MQZ5</accession>
<gene>
    <name evidence="2" type="primary">pilV</name>
    <name evidence="2" type="ORF">MTCD1_00360</name>
</gene>
<dbReference type="RefSeq" id="WP_082606436.1">
    <property type="nucleotide sequence ID" value="NZ_BDQM01000002.1"/>
</dbReference>
<keyword evidence="1" id="KW-0472">Membrane</keyword>
<keyword evidence="3" id="KW-1185">Reference proteome</keyword>
<dbReference type="NCBIfam" id="TIGR02532">
    <property type="entry name" value="IV_pilin_GFxxxE"/>
    <property type="match status" value="1"/>
</dbReference>
<dbReference type="InterPro" id="IPR013362">
    <property type="entry name" value="Pilus_4_PilV"/>
</dbReference>